<dbReference type="Proteomes" id="UP001244443">
    <property type="component" value="Chromosome"/>
</dbReference>
<dbReference type="Gene3D" id="3.40.50.2000">
    <property type="entry name" value="Glycogen Phosphorylase B"/>
    <property type="match status" value="2"/>
</dbReference>
<dbReference type="PANTHER" id="PTHR46401:SF2">
    <property type="entry name" value="GLYCOSYLTRANSFERASE WBBK-RELATED"/>
    <property type="match status" value="1"/>
</dbReference>
<keyword evidence="1 3" id="KW-0808">Transferase</keyword>
<dbReference type="SUPFAM" id="SSF53756">
    <property type="entry name" value="UDP-Glycosyltransferase/glycogen phosphorylase"/>
    <property type="match status" value="1"/>
</dbReference>
<evidence type="ECO:0000313" key="4">
    <source>
        <dbReference type="Proteomes" id="UP001244443"/>
    </source>
</evidence>
<keyword evidence="4" id="KW-1185">Reference proteome</keyword>
<keyword evidence="3" id="KW-0328">Glycosyltransferase</keyword>
<organism evidence="3 4">
    <name type="scientific">Marivirga arenosa</name>
    <dbReference type="NCBI Taxonomy" id="3059076"/>
    <lineage>
        <taxon>Bacteria</taxon>
        <taxon>Pseudomonadati</taxon>
        <taxon>Bacteroidota</taxon>
        <taxon>Cytophagia</taxon>
        <taxon>Cytophagales</taxon>
        <taxon>Marivirgaceae</taxon>
        <taxon>Marivirga</taxon>
    </lineage>
</organism>
<dbReference type="InterPro" id="IPR028098">
    <property type="entry name" value="Glyco_trans_4-like_N"/>
</dbReference>
<evidence type="ECO:0000259" key="2">
    <source>
        <dbReference type="Pfam" id="PF13439"/>
    </source>
</evidence>
<accession>A0AA51R680</accession>
<name>A0AA51R680_9BACT</name>
<sequence length="428" mass="49614">MKRVLIITYYWPPSGGISVLRSLKIAKYLRQFGWEPIVFTAENAHYPYYDESGFKDIPQGINVLKQPIVEPFKIFKWLTGRKKEDSLNSIVQVRDKKQNFLDKLGIWIRGNFFIPDARSLWIKPSVRYLKKYLKENKIDAIFSDGPPHTNNRIAYHLAKDLNLPWLADFQDPWTQADYYQMMYITNFAHKIHSKMEQDIFRKAKKITIASPSWKKDLESIGAKNVDVIYYGYDEDDFKDLKRDHDNNFFDIVHIGLLGIDRNPEGLLETLSQIKSSRKIRIILAGQVDQQVKKELSANKSVEVIYKGIISRKESLQLAMNAHLLLLPLNKADNAAGRLPGKLYEYLRTYNPILCLGKSNGDAAKIIQDCQIGNSFEYEDLTGIKNFVETLLSQPNSIKIDKSVIETFSNENQTRKLSQYLNEIYEPQF</sequence>
<evidence type="ECO:0000256" key="1">
    <source>
        <dbReference type="ARBA" id="ARBA00022679"/>
    </source>
</evidence>
<dbReference type="EC" id="2.4.-.-" evidence="3"/>
<gene>
    <name evidence="3" type="ORF">QYS48_32450</name>
</gene>
<proteinExistence type="predicted"/>
<dbReference type="PANTHER" id="PTHR46401">
    <property type="entry name" value="GLYCOSYLTRANSFERASE WBBK-RELATED"/>
    <property type="match status" value="1"/>
</dbReference>
<dbReference type="GO" id="GO:0016757">
    <property type="term" value="F:glycosyltransferase activity"/>
    <property type="evidence" value="ECO:0007669"/>
    <property type="project" value="UniProtKB-KW"/>
</dbReference>
<protein>
    <submittedName>
        <fullName evidence="3">Glycosyltransferase</fullName>
        <ecNumber evidence="3">2.4.-.-</ecNumber>
    </submittedName>
</protein>
<dbReference type="Pfam" id="PF13439">
    <property type="entry name" value="Glyco_transf_4"/>
    <property type="match status" value="1"/>
</dbReference>
<dbReference type="EMBL" id="CP129970">
    <property type="protein sequence ID" value="WMN06397.1"/>
    <property type="molecule type" value="Genomic_DNA"/>
</dbReference>
<evidence type="ECO:0000313" key="3">
    <source>
        <dbReference type="EMBL" id="WMN06397.1"/>
    </source>
</evidence>
<feature type="domain" description="Glycosyltransferase subfamily 4-like N-terminal" evidence="2">
    <location>
        <begin position="94"/>
        <end position="235"/>
    </location>
</feature>
<dbReference type="AlphaFoldDB" id="A0AA51R680"/>
<reference evidence="3" key="1">
    <citation type="submission" date="2023-08" db="EMBL/GenBank/DDBJ databases">
        <title>Comparative genomics and taxonomic characterization of three novel marine species of genus Marivirga.</title>
        <authorList>
            <person name="Muhammad N."/>
            <person name="Kim S.-G."/>
        </authorList>
    </citation>
    <scope>NUCLEOTIDE SEQUENCE [LARGE SCALE GENOMIC DNA]</scope>
    <source>
        <strain evidence="3">ABR2-2</strain>
    </source>
</reference>
<dbReference type="RefSeq" id="WP_308356212.1">
    <property type="nucleotide sequence ID" value="NZ_CP129970.2"/>
</dbReference>